<keyword evidence="2" id="KW-1185">Reference proteome</keyword>
<name>A0AAU6WVQ5_9FLAO</name>
<gene>
    <name evidence="1" type="ORF">AAFP95_10275</name>
</gene>
<dbReference type="EMBL" id="CP154834">
    <property type="protein sequence ID" value="XAO76145.1"/>
    <property type="molecule type" value="Genomic_DNA"/>
</dbReference>
<reference evidence="1 2" key="1">
    <citation type="submission" date="2024-04" db="EMBL/GenBank/DDBJ databases">
        <title>Genome sequencing and assembly of rice foliar adapted Chryseobacterium endophyticum OsEnb-ALM-A6.</title>
        <authorList>
            <person name="Kumar S."/>
            <person name="Javed M."/>
            <person name="Chouhan V."/>
            <person name="Charishma K."/>
            <person name="Patel A."/>
            <person name="Kumar M."/>
            <person name="Sahu K.P."/>
            <person name="Kumar A."/>
        </authorList>
    </citation>
    <scope>NUCLEOTIDE SEQUENCE [LARGE SCALE GENOMIC DNA]</scope>
    <source>
        <strain evidence="1 2">OsEnb-ALM-A6</strain>
    </source>
</reference>
<dbReference type="GO" id="GO:0043565">
    <property type="term" value="F:sequence-specific DNA binding"/>
    <property type="evidence" value="ECO:0007669"/>
    <property type="project" value="InterPro"/>
</dbReference>
<dbReference type="AlphaFoldDB" id="A0AAU6WVQ5"/>
<dbReference type="RefSeq" id="WP_294240876.1">
    <property type="nucleotide sequence ID" value="NZ_CP154834.1"/>
</dbReference>
<sequence>MIRIKYPEKAGLCQKILNKKTLELMDIIRLNAIIAGSGCAENVSYNQKLKSYDKRAILQILDHQKKHRLNNSQLSRHFKLSRNTVAKWKKLFL</sequence>
<dbReference type="InterPro" id="IPR010921">
    <property type="entry name" value="Trp_repressor/repl_initiator"/>
</dbReference>
<dbReference type="SUPFAM" id="SSF48295">
    <property type="entry name" value="TrpR-like"/>
    <property type="match status" value="1"/>
</dbReference>
<proteinExistence type="predicted"/>
<organism evidence="1 2">
    <name type="scientific">Chryseobacterium endophyticum</name>
    <dbReference type="NCBI Taxonomy" id="1854762"/>
    <lineage>
        <taxon>Bacteria</taxon>
        <taxon>Pseudomonadati</taxon>
        <taxon>Bacteroidota</taxon>
        <taxon>Flavobacteriia</taxon>
        <taxon>Flavobacteriales</taxon>
        <taxon>Weeksellaceae</taxon>
        <taxon>Chryseobacterium group</taxon>
        <taxon>Chryseobacterium</taxon>
    </lineage>
</organism>
<dbReference type="Proteomes" id="UP001463665">
    <property type="component" value="Chromosome"/>
</dbReference>
<evidence type="ECO:0000313" key="1">
    <source>
        <dbReference type="EMBL" id="XAO76145.1"/>
    </source>
</evidence>
<protein>
    <submittedName>
        <fullName evidence="1">Helix-turn-helix domain-containing protein</fullName>
    </submittedName>
</protein>
<accession>A0AAU6WVQ5</accession>
<evidence type="ECO:0000313" key="2">
    <source>
        <dbReference type="Proteomes" id="UP001463665"/>
    </source>
</evidence>